<keyword evidence="1" id="KW-0732">Signal</keyword>
<dbReference type="InterPro" id="IPR023343">
    <property type="entry name" value="Penicillin_amidase_dom1"/>
</dbReference>
<evidence type="ECO:0000313" key="2">
    <source>
        <dbReference type="EMBL" id="NYF44426.1"/>
    </source>
</evidence>
<dbReference type="SUPFAM" id="SSF56235">
    <property type="entry name" value="N-terminal nucleophile aminohydrolases (Ntn hydrolases)"/>
    <property type="match status" value="1"/>
</dbReference>
<proteinExistence type="predicted"/>
<dbReference type="Gene3D" id="1.10.439.10">
    <property type="entry name" value="Penicillin Amidohydrolase, domain 1"/>
    <property type="match status" value="1"/>
</dbReference>
<organism evidence="2 3">
    <name type="scientific">Streptosporangium sandarakinum</name>
    <dbReference type="NCBI Taxonomy" id="1260955"/>
    <lineage>
        <taxon>Bacteria</taxon>
        <taxon>Bacillati</taxon>
        <taxon>Actinomycetota</taxon>
        <taxon>Actinomycetes</taxon>
        <taxon>Streptosporangiales</taxon>
        <taxon>Streptosporangiaceae</taxon>
        <taxon>Streptosporangium</taxon>
    </lineage>
</organism>
<dbReference type="AlphaFoldDB" id="A0A852V8K2"/>
<keyword evidence="3" id="KW-1185">Reference proteome</keyword>
<dbReference type="EMBL" id="JACCCO010000003">
    <property type="protein sequence ID" value="NYF44426.1"/>
    <property type="molecule type" value="Genomic_DNA"/>
</dbReference>
<evidence type="ECO:0000256" key="1">
    <source>
        <dbReference type="SAM" id="SignalP"/>
    </source>
</evidence>
<dbReference type="GO" id="GO:0016811">
    <property type="term" value="F:hydrolase activity, acting on carbon-nitrogen (but not peptide) bonds, in linear amides"/>
    <property type="evidence" value="ECO:0007669"/>
    <property type="project" value="InterPro"/>
</dbReference>
<accession>A0A852V8K2</accession>
<comment type="caution">
    <text evidence="2">The sequence shown here is derived from an EMBL/GenBank/DDBJ whole genome shotgun (WGS) entry which is preliminary data.</text>
</comment>
<name>A0A852V8K2_9ACTN</name>
<dbReference type="InterPro" id="IPR029055">
    <property type="entry name" value="Ntn_hydrolases_N"/>
</dbReference>
<dbReference type="Proteomes" id="UP000576393">
    <property type="component" value="Unassembled WGS sequence"/>
</dbReference>
<dbReference type="RefSeq" id="WP_179828528.1">
    <property type="nucleotide sequence ID" value="NZ_JACCCO010000003.1"/>
</dbReference>
<feature type="chain" id="PRO_5032742739" evidence="1">
    <location>
        <begin position="30"/>
        <end position="73"/>
    </location>
</feature>
<protein>
    <submittedName>
        <fullName evidence="2">Acyl-homoserine lactone acylase PvdQ</fullName>
    </submittedName>
</protein>
<evidence type="ECO:0000313" key="3">
    <source>
        <dbReference type="Proteomes" id="UP000576393"/>
    </source>
</evidence>
<feature type="signal peptide" evidence="1">
    <location>
        <begin position="1"/>
        <end position="29"/>
    </location>
</feature>
<sequence length="73" mass="7474">MKHVRRPAAVLAAALTASLLVAAPAPVSAAGGRYSADIRRTEYGIPHISAKDHGGLGYGYQNAGQCSGLQVRG</sequence>
<gene>
    <name evidence="2" type="ORF">HDA43_006653</name>
</gene>
<reference evidence="2 3" key="1">
    <citation type="submission" date="2020-07" db="EMBL/GenBank/DDBJ databases">
        <title>Sequencing the genomes of 1000 actinobacteria strains.</title>
        <authorList>
            <person name="Klenk H.-P."/>
        </authorList>
    </citation>
    <scope>NUCLEOTIDE SEQUENCE [LARGE SCALE GENOMIC DNA]</scope>
    <source>
        <strain evidence="2 3">DSM 45763</strain>
    </source>
</reference>